<dbReference type="AlphaFoldDB" id="A0A0A9AG88"/>
<evidence type="ECO:0008006" key="2">
    <source>
        <dbReference type="Google" id="ProtNLM"/>
    </source>
</evidence>
<reference evidence="1" key="2">
    <citation type="journal article" date="2015" name="Data Brief">
        <title>Shoot transcriptome of the giant reed, Arundo donax.</title>
        <authorList>
            <person name="Barrero R.A."/>
            <person name="Guerrero F.D."/>
            <person name="Moolhuijzen P."/>
            <person name="Goolsby J.A."/>
            <person name="Tidwell J."/>
            <person name="Bellgard S.E."/>
            <person name="Bellgard M.I."/>
        </authorList>
    </citation>
    <scope>NUCLEOTIDE SEQUENCE</scope>
    <source>
        <tissue evidence="1">Shoot tissue taken approximately 20 cm above the soil surface</tissue>
    </source>
</reference>
<accession>A0A0A9AG88</accession>
<reference evidence="1" key="1">
    <citation type="submission" date="2014-09" db="EMBL/GenBank/DDBJ databases">
        <authorList>
            <person name="Magalhaes I.L.F."/>
            <person name="Oliveira U."/>
            <person name="Santos F.R."/>
            <person name="Vidigal T.H.D.A."/>
            <person name="Brescovit A.D."/>
            <person name="Santos A.J."/>
        </authorList>
    </citation>
    <scope>NUCLEOTIDE SEQUENCE</scope>
    <source>
        <tissue evidence="1">Shoot tissue taken approximately 20 cm above the soil surface</tissue>
    </source>
</reference>
<proteinExistence type="predicted"/>
<sequence length="232" mass="26624">MAVSFRVVLLVHDKSRVRAAVFSSDTREWSFLPWVKVPAHKRSGRRVDSSWILNRPGMEANGCLYWAYADKRYLISFDTATMEFSISKLPHCLRNCTFNLGKTANGATCIVYPDELDVGVLMHTRDDDGVERWVQDRVVPLGIEFVWVLRGGFNDVSELFVLAVRDGYAYLTTSPVYHDPQTPCWFMSLCLETMELEILFRRTFDGFAHPYIMAWPLSFVGNYGRFALEDAP</sequence>
<organism evidence="1">
    <name type="scientific">Arundo donax</name>
    <name type="common">Giant reed</name>
    <name type="synonym">Donax arundinaceus</name>
    <dbReference type="NCBI Taxonomy" id="35708"/>
    <lineage>
        <taxon>Eukaryota</taxon>
        <taxon>Viridiplantae</taxon>
        <taxon>Streptophyta</taxon>
        <taxon>Embryophyta</taxon>
        <taxon>Tracheophyta</taxon>
        <taxon>Spermatophyta</taxon>
        <taxon>Magnoliopsida</taxon>
        <taxon>Liliopsida</taxon>
        <taxon>Poales</taxon>
        <taxon>Poaceae</taxon>
        <taxon>PACMAD clade</taxon>
        <taxon>Arundinoideae</taxon>
        <taxon>Arundineae</taxon>
        <taxon>Arundo</taxon>
    </lineage>
</organism>
<name>A0A0A9AG88_ARUDO</name>
<dbReference type="PANTHER" id="PTHR33207">
    <property type="entry name" value="F-BOX DOMAIN CONTAINING PROTEIN-RELATED"/>
    <property type="match status" value="1"/>
</dbReference>
<dbReference type="EMBL" id="GBRH01247211">
    <property type="protein sequence ID" value="JAD50684.1"/>
    <property type="molecule type" value="Transcribed_RNA"/>
</dbReference>
<evidence type="ECO:0000313" key="1">
    <source>
        <dbReference type="EMBL" id="JAD50684.1"/>
    </source>
</evidence>
<protein>
    <recommendedName>
        <fullName evidence="2">F-box associated domain-containing protein</fullName>
    </recommendedName>
</protein>